<feature type="transmembrane region" description="Helical" evidence="5">
    <location>
        <begin position="292"/>
        <end position="313"/>
    </location>
</feature>
<dbReference type="GO" id="GO:0016020">
    <property type="term" value="C:membrane"/>
    <property type="evidence" value="ECO:0007669"/>
    <property type="project" value="UniProtKB-SubCell"/>
</dbReference>
<feature type="transmembrane region" description="Helical" evidence="5">
    <location>
        <begin position="28"/>
        <end position="51"/>
    </location>
</feature>
<dbReference type="Proteomes" id="UP000031572">
    <property type="component" value="Unassembled WGS sequence"/>
</dbReference>
<evidence type="ECO:0000256" key="3">
    <source>
        <dbReference type="ARBA" id="ARBA00022989"/>
    </source>
</evidence>
<feature type="transmembrane region" description="Helical" evidence="5">
    <location>
        <begin position="460"/>
        <end position="478"/>
    </location>
</feature>
<sequence>MVLSASVIAAALLQQTSSVAHITALVLVLALIAATMAEPWLGILALFPLVIPIAAPSEAPGIKEAAFAILTTTVLGRSLMGAIARDGITPLAKEFGFPLLIGLALLAVNLFAAVNVGTNLHDWVRGVVPYTFLVMTIPITLELRDDIRRVHWIGIAIGVAITLHCVHVLGYYLLNRMWEYQWYVNIDGVLTRVTEEAAKADPEHVLGPFIDRITMKLPSSTDAFIPLGVSLGFIIAVIAPGRRERWFGMVLVTLALPTILVTYTRSMLLSPLLVICGFCIYLAFFRRAQLKFAALLLAGFSLYAVAVIFFFGLELVWLKRVLMLLDAAKQSIASFGAYFNIGGGASSGTDKQLSGQLMALSSSPGAIDDNVTTRIEEYRIAWSMFLEHPIFGNGLGTRHEISFVRSAGDIIRQSVGYIHNWPLYMLMAGGVLGFVFYAVLLLGPVFLRAGTDCKATFEKVLLHSMPATLAIYGLFFAVARLITFNLLIAATWGILLALGVSIPALANRGKGRSTHPFERGASSVRSD</sequence>
<dbReference type="EMBL" id="JWJG01000028">
    <property type="protein sequence ID" value="KIF82711.1"/>
    <property type="molecule type" value="Genomic_DNA"/>
</dbReference>
<feature type="transmembrane region" description="Helical" evidence="5">
    <location>
        <begin position="423"/>
        <end position="448"/>
    </location>
</feature>
<dbReference type="EMBL" id="JWJG01000002">
    <property type="protein sequence ID" value="KIF84161.1"/>
    <property type="molecule type" value="Genomic_DNA"/>
</dbReference>
<protein>
    <recommendedName>
        <fullName evidence="6">O-antigen ligase-related domain-containing protein</fullName>
    </recommendedName>
</protein>
<comment type="subcellular location">
    <subcellularLocation>
        <location evidence="1">Membrane</location>
        <topology evidence="1">Multi-pass membrane protein</topology>
    </subcellularLocation>
</comment>
<feature type="transmembrane region" description="Helical" evidence="5">
    <location>
        <begin position="95"/>
        <end position="117"/>
    </location>
</feature>
<evidence type="ECO:0000256" key="1">
    <source>
        <dbReference type="ARBA" id="ARBA00004141"/>
    </source>
</evidence>
<name>A0A0C2C1F1_9BURK</name>
<feature type="transmembrane region" description="Helical" evidence="5">
    <location>
        <begin position="269"/>
        <end position="285"/>
    </location>
</feature>
<reference evidence="8 9" key="1">
    <citation type="submission" date="2014-12" db="EMBL/GenBank/DDBJ databases">
        <title>Denitrispirillum autotrophicum gen. nov., sp. nov., Denitrifying, Facultatively Autotrophic Bacteria Isolated from Rice Paddy Soil.</title>
        <authorList>
            <person name="Ishii S."/>
            <person name="Ashida N."/>
            <person name="Ohno H."/>
            <person name="Otsuka S."/>
            <person name="Yokota A."/>
            <person name="Senoo K."/>
        </authorList>
    </citation>
    <scope>NUCLEOTIDE SEQUENCE [LARGE SCALE GENOMIC DNA]</scope>
    <source>
        <strain evidence="8 9">TSA66</strain>
    </source>
</reference>
<dbReference type="AlphaFoldDB" id="A0A0C2C1F1"/>
<evidence type="ECO:0000313" key="7">
    <source>
        <dbReference type="EMBL" id="KIF82711.1"/>
    </source>
</evidence>
<dbReference type="InterPro" id="IPR007016">
    <property type="entry name" value="O-antigen_ligase-rel_domated"/>
</dbReference>
<keyword evidence="2 5" id="KW-0812">Transmembrane</keyword>
<keyword evidence="4 5" id="KW-0472">Membrane</keyword>
<evidence type="ECO:0000313" key="8">
    <source>
        <dbReference type="EMBL" id="KIF84161.1"/>
    </source>
</evidence>
<comment type="caution">
    <text evidence="8">The sequence shown here is derived from an EMBL/GenBank/DDBJ whole genome shotgun (WGS) entry which is preliminary data.</text>
</comment>
<feature type="transmembrane region" description="Helical" evidence="5">
    <location>
        <begin position="153"/>
        <end position="174"/>
    </location>
</feature>
<accession>A0A0C2C1F1</accession>
<feature type="domain" description="O-antigen ligase-related" evidence="6">
    <location>
        <begin position="252"/>
        <end position="437"/>
    </location>
</feature>
<dbReference type="InterPro" id="IPR051533">
    <property type="entry name" value="WaaL-like"/>
</dbReference>
<evidence type="ECO:0000256" key="2">
    <source>
        <dbReference type="ARBA" id="ARBA00022692"/>
    </source>
</evidence>
<evidence type="ECO:0000256" key="5">
    <source>
        <dbReference type="SAM" id="Phobius"/>
    </source>
</evidence>
<keyword evidence="3 5" id="KW-1133">Transmembrane helix</keyword>
<feature type="transmembrane region" description="Helical" evidence="5">
    <location>
        <begin position="246"/>
        <end position="263"/>
    </location>
</feature>
<gene>
    <name evidence="8" type="ORF">TSA66_00050</name>
    <name evidence="7" type="ORF">TSA66_20780</name>
</gene>
<dbReference type="STRING" id="709839.TSA66_00050"/>
<dbReference type="Pfam" id="PF04932">
    <property type="entry name" value="Wzy_C"/>
    <property type="match status" value="1"/>
</dbReference>
<keyword evidence="9" id="KW-1185">Reference proteome</keyword>
<dbReference type="PANTHER" id="PTHR37422:SF23">
    <property type="entry name" value="TEICHURONIC ACID BIOSYNTHESIS PROTEIN TUAE"/>
    <property type="match status" value="1"/>
</dbReference>
<evidence type="ECO:0000256" key="4">
    <source>
        <dbReference type="ARBA" id="ARBA00023136"/>
    </source>
</evidence>
<proteinExistence type="predicted"/>
<evidence type="ECO:0000313" key="9">
    <source>
        <dbReference type="Proteomes" id="UP000031572"/>
    </source>
</evidence>
<dbReference type="PANTHER" id="PTHR37422">
    <property type="entry name" value="TEICHURONIC ACID BIOSYNTHESIS PROTEIN TUAE"/>
    <property type="match status" value="1"/>
</dbReference>
<evidence type="ECO:0000259" key="6">
    <source>
        <dbReference type="Pfam" id="PF04932"/>
    </source>
</evidence>
<organism evidence="8 9">
    <name type="scientific">Noviherbaspirillum autotrophicum</name>
    <dbReference type="NCBI Taxonomy" id="709839"/>
    <lineage>
        <taxon>Bacteria</taxon>
        <taxon>Pseudomonadati</taxon>
        <taxon>Pseudomonadota</taxon>
        <taxon>Betaproteobacteria</taxon>
        <taxon>Burkholderiales</taxon>
        <taxon>Oxalobacteraceae</taxon>
        <taxon>Noviherbaspirillum</taxon>
    </lineage>
</organism>
<feature type="transmembrane region" description="Helical" evidence="5">
    <location>
        <begin position="223"/>
        <end position="239"/>
    </location>
</feature>
<feature type="transmembrane region" description="Helical" evidence="5">
    <location>
        <begin position="484"/>
        <end position="506"/>
    </location>
</feature>